<comment type="subcellular location">
    <subcellularLocation>
        <location evidence="1 8">Cell outer membrane</location>
        <topology evidence="1 8">Multi-pass membrane protein</topology>
    </subcellularLocation>
</comment>
<evidence type="ECO:0000259" key="12">
    <source>
        <dbReference type="Pfam" id="PF07715"/>
    </source>
</evidence>
<comment type="similarity">
    <text evidence="8 9">Belongs to the TonB-dependent receptor family.</text>
</comment>
<evidence type="ECO:0000256" key="9">
    <source>
        <dbReference type="RuleBase" id="RU003357"/>
    </source>
</evidence>
<dbReference type="Pfam" id="PF07715">
    <property type="entry name" value="Plug"/>
    <property type="match status" value="1"/>
</dbReference>
<protein>
    <submittedName>
        <fullName evidence="13">TonB-dependent receptor</fullName>
    </submittedName>
</protein>
<keyword evidence="2 8" id="KW-0813">Transport</keyword>
<evidence type="ECO:0000256" key="2">
    <source>
        <dbReference type="ARBA" id="ARBA00022448"/>
    </source>
</evidence>
<dbReference type="EMBL" id="JASJOT010000054">
    <property type="protein sequence ID" value="MDJ1498667.1"/>
    <property type="molecule type" value="Genomic_DNA"/>
</dbReference>
<keyword evidence="5 9" id="KW-0798">TonB box</keyword>
<dbReference type="Pfam" id="PF13715">
    <property type="entry name" value="CarbopepD_reg_2"/>
    <property type="match status" value="1"/>
</dbReference>
<evidence type="ECO:0000259" key="11">
    <source>
        <dbReference type="Pfam" id="PF00593"/>
    </source>
</evidence>
<evidence type="ECO:0000256" key="8">
    <source>
        <dbReference type="PROSITE-ProRule" id="PRU01360"/>
    </source>
</evidence>
<dbReference type="InterPro" id="IPR037066">
    <property type="entry name" value="Plug_dom_sf"/>
</dbReference>
<dbReference type="Gene3D" id="2.40.170.20">
    <property type="entry name" value="TonB-dependent receptor, beta-barrel domain"/>
    <property type="match status" value="1"/>
</dbReference>
<comment type="caution">
    <text evidence="13">The sequence shown here is derived from an EMBL/GenBank/DDBJ whole genome shotgun (WGS) entry which is preliminary data.</text>
</comment>
<keyword evidence="14" id="KW-1185">Reference proteome</keyword>
<name>A0ABT7D0H6_9BACT</name>
<feature type="domain" description="TonB-dependent receptor plug" evidence="12">
    <location>
        <begin position="116"/>
        <end position="221"/>
    </location>
</feature>
<reference evidence="13 14" key="1">
    <citation type="submission" date="2023-05" db="EMBL/GenBank/DDBJ databases">
        <authorList>
            <person name="Zhang X."/>
        </authorList>
    </citation>
    <scope>NUCLEOTIDE SEQUENCE [LARGE SCALE GENOMIC DNA]</scope>
    <source>
        <strain evidence="13 14">DM2B3-1</strain>
    </source>
</reference>
<dbReference type="InterPro" id="IPR000531">
    <property type="entry name" value="Beta-barrel_TonB"/>
</dbReference>
<dbReference type="Pfam" id="PF00593">
    <property type="entry name" value="TonB_dep_Rec_b-barrel"/>
    <property type="match status" value="1"/>
</dbReference>
<dbReference type="Gene3D" id="2.60.40.1120">
    <property type="entry name" value="Carboxypeptidase-like, regulatory domain"/>
    <property type="match status" value="1"/>
</dbReference>
<feature type="signal peptide" evidence="10">
    <location>
        <begin position="1"/>
        <end position="22"/>
    </location>
</feature>
<dbReference type="SUPFAM" id="SSF56935">
    <property type="entry name" value="Porins"/>
    <property type="match status" value="1"/>
</dbReference>
<dbReference type="Gene3D" id="2.170.130.10">
    <property type="entry name" value="TonB-dependent receptor, plug domain"/>
    <property type="match status" value="1"/>
</dbReference>
<evidence type="ECO:0000256" key="5">
    <source>
        <dbReference type="ARBA" id="ARBA00023077"/>
    </source>
</evidence>
<dbReference type="InterPro" id="IPR023996">
    <property type="entry name" value="TonB-dep_OMP_SusC/RagA"/>
</dbReference>
<organism evidence="13 14">
    <name type="scientific">Xanthocytophaga flava</name>
    <dbReference type="NCBI Taxonomy" id="3048013"/>
    <lineage>
        <taxon>Bacteria</taxon>
        <taxon>Pseudomonadati</taxon>
        <taxon>Bacteroidota</taxon>
        <taxon>Cytophagia</taxon>
        <taxon>Cytophagales</taxon>
        <taxon>Rhodocytophagaceae</taxon>
        <taxon>Xanthocytophaga</taxon>
    </lineage>
</organism>
<keyword evidence="6 8" id="KW-0472">Membrane</keyword>
<dbReference type="NCBIfam" id="TIGR04056">
    <property type="entry name" value="OMP_RagA_SusC"/>
    <property type="match status" value="1"/>
</dbReference>
<dbReference type="InterPro" id="IPR036942">
    <property type="entry name" value="Beta-barrel_TonB_sf"/>
</dbReference>
<dbReference type="PROSITE" id="PS52016">
    <property type="entry name" value="TONB_DEPENDENT_REC_3"/>
    <property type="match status" value="1"/>
</dbReference>
<dbReference type="InterPro" id="IPR039426">
    <property type="entry name" value="TonB-dep_rcpt-like"/>
</dbReference>
<gene>
    <name evidence="13" type="ORF">QNI19_37390</name>
</gene>
<keyword evidence="4 8" id="KW-0812">Transmembrane</keyword>
<dbReference type="InterPro" id="IPR008969">
    <property type="entry name" value="CarboxyPept-like_regulatory"/>
</dbReference>
<dbReference type="InterPro" id="IPR012910">
    <property type="entry name" value="Plug_dom"/>
</dbReference>
<dbReference type="Proteomes" id="UP001228581">
    <property type="component" value="Unassembled WGS sequence"/>
</dbReference>
<evidence type="ECO:0000256" key="3">
    <source>
        <dbReference type="ARBA" id="ARBA00022452"/>
    </source>
</evidence>
<feature type="domain" description="TonB-dependent receptor-like beta-barrel" evidence="11">
    <location>
        <begin position="401"/>
        <end position="977"/>
    </location>
</feature>
<evidence type="ECO:0000256" key="10">
    <source>
        <dbReference type="SAM" id="SignalP"/>
    </source>
</evidence>
<evidence type="ECO:0000256" key="1">
    <source>
        <dbReference type="ARBA" id="ARBA00004571"/>
    </source>
</evidence>
<dbReference type="SUPFAM" id="SSF49464">
    <property type="entry name" value="Carboxypeptidase regulatory domain-like"/>
    <property type="match status" value="1"/>
</dbReference>
<dbReference type="InterPro" id="IPR023997">
    <property type="entry name" value="TonB-dep_OMP_SusC/RagA_CS"/>
</dbReference>
<feature type="chain" id="PRO_5045958680" evidence="10">
    <location>
        <begin position="23"/>
        <end position="1021"/>
    </location>
</feature>
<evidence type="ECO:0000256" key="7">
    <source>
        <dbReference type="ARBA" id="ARBA00023237"/>
    </source>
</evidence>
<dbReference type="RefSeq" id="WP_314005294.1">
    <property type="nucleotide sequence ID" value="NZ_JASJOT010000054.1"/>
</dbReference>
<keyword evidence="13" id="KW-0675">Receptor</keyword>
<evidence type="ECO:0000313" key="14">
    <source>
        <dbReference type="Proteomes" id="UP001228581"/>
    </source>
</evidence>
<evidence type="ECO:0000256" key="4">
    <source>
        <dbReference type="ARBA" id="ARBA00022692"/>
    </source>
</evidence>
<keyword evidence="3 8" id="KW-1134">Transmembrane beta strand</keyword>
<proteinExistence type="inferred from homology"/>
<dbReference type="NCBIfam" id="TIGR04057">
    <property type="entry name" value="SusC_RagA_signa"/>
    <property type="match status" value="1"/>
</dbReference>
<keyword evidence="10" id="KW-0732">Signal</keyword>
<accession>A0ABT7D0H6</accession>
<sequence length="1021" mass="112365">MKKIAYLVTFLSLLLWTQSVFAQQVTITGVVTGEDNSALPGVSVAIKGTATGSVTDANGKYSLRVPDGATTLVVSFIGMVTQEIAINGRTQIDVKLQADVTSLDEIVVVGYGGVKKSDLTGSVASVETQKITQVATVDVNQALQGKVAGVQITPNSGAPGAASKVRIRGIGSFGDSSPLYVVDGYPTSSIDYISPNDIENMEVLKDASATAIYGNRGANGVVIITTKKGKAGTPTVNVNMYAGIQNPWHTLKLTNAAEYATLYLEAYTNDGKDVTDPEEFNAANYTTLKDAIDKNLKGTDWQKEVIRKNALIQNYNFSITGGSEKSRFGVSGTWFGQDGTVINTAMKKLMLRVNNDYTFNKRINAGWSVAYTNSNFTNYLIDQYAGVLPTAIVASPVTPAWDPTTNNYGVATQFSTGSNPLRLANELKNRNSKQNRIVSTVYGEAELLSGLKFRSNFGGELFYNISDNYSPQFYISPNEQRSQSNLVEERTQGWQWTWSNFFMYNKEIGDHTINASIGTEAQSALSNGTSVTGYDMQNDPSQLYIGSARQTTFSAGSTVGRNTLLSFFGRVNYTYKGKYLITVTGRRDATSRFIQSNRSGFFPSFSLGWNMKEETFLQNVNWLSNLKLRVGYGEVGNQNISNTAIYNTIQTQQRYSFNGIAVDGRAMTTLSNPNLKWERSKMTNVGIDAGFLNDKVNLTLDYFIKRTSDMIVTPAVPAYTGYLAPAMNLGDMENKGLEVALNYVNREHEFKYDLGVNMSFIRNKIVEMGGNYIDGGNINTLGNTTRTQKGNTIASFYGRKTDGIFHNQGEIDSYVHTSANGTTKQIQPDAKPGDIKYVDIDGSGSIDDLDRTYLGSAVPDFTYGFNAFMSYKNFDLKLFFQGTYGNEIVNGLAVFTSNQTGVFNSYQDRMDRWTPENPSGNEPRMSLNAPVHFSDRYVENGSYLRLRNIQLGYTIPEAGLKKLGVKSLRVYVSADNLLTFTKYRGYDPDVSDLWNNPFYSGVDMATYPQARTFIGGINLTF</sequence>
<keyword evidence="7 8" id="KW-0998">Cell outer membrane</keyword>
<evidence type="ECO:0000313" key="13">
    <source>
        <dbReference type="EMBL" id="MDJ1498667.1"/>
    </source>
</evidence>
<evidence type="ECO:0000256" key="6">
    <source>
        <dbReference type="ARBA" id="ARBA00023136"/>
    </source>
</evidence>